<dbReference type="Pfam" id="PF12706">
    <property type="entry name" value="Lactamase_B_2"/>
    <property type="match status" value="1"/>
</dbReference>
<reference evidence="3" key="1">
    <citation type="journal article" date="2019" name="Int. J. Syst. Evol. Microbiol.">
        <title>The Global Catalogue of Microorganisms (GCM) 10K type strain sequencing project: providing services to taxonomists for standard genome sequencing and annotation.</title>
        <authorList>
            <consortium name="The Broad Institute Genomics Platform"/>
            <consortium name="The Broad Institute Genome Sequencing Center for Infectious Disease"/>
            <person name="Wu L."/>
            <person name="Ma J."/>
        </authorList>
    </citation>
    <scope>NUCLEOTIDE SEQUENCE [LARGE SCALE GENOMIC DNA]</scope>
    <source>
        <strain evidence="3">CGMCC 1.15399</strain>
    </source>
</reference>
<dbReference type="EMBL" id="JBHUCM010000064">
    <property type="protein sequence ID" value="MFD1546295.1"/>
    <property type="molecule type" value="Genomic_DNA"/>
</dbReference>
<protein>
    <submittedName>
        <fullName evidence="2">MBL fold metallo-hydrolase</fullName>
    </submittedName>
</protein>
<evidence type="ECO:0000259" key="1">
    <source>
        <dbReference type="PROSITE" id="PS50206"/>
    </source>
</evidence>
<proteinExistence type="predicted"/>
<organism evidence="2 3">
    <name type="scientific">Nonomuraea guangzhouensis</name>
    <dbReference type="NCBI Taxonomy" id="1291555"/>
    <lineage>
        <taxon>Bacteria</taxon>
        <taxon>Bacillati</taxon>
        <taxon>Actinomycetota</taxon>
        <taxon>Actinomycetes</taxon>
        <taxon>Streptosporangiales</taxon>
        <taxon>Streptosporangiaceae</taxon>
        <taxon>Nonomuraea</taxon>
    </lineage>
</organism>
<dbReference type="InterPro" id="IPR050114">
    <property type="entry name" value="UPF0173_UPF0282_UlaG_hydrolase"/>
</dbReference>
<evidence type="ECO:0000313" key="2">
    <source>
        <dbReference type="EMBL" id="MFD1546295.1"/>
    </source>
</evidence>
<dbReference type="PANTHER" id="PTHR43546">
    <property type="entry name" value="UPF0173 METAL-DEPENDENT HYDROLASE MJ1163-RELATED"/>
    <property type="match status" value="1"/>
</dbReference>
<evidence type="ECO:0000313" key="3">
    <source>
        <dbReference type="Proteomes" id="UP001597097"/>
    </source>
</evidence>
<name>A0ABW4GUV3_9ACTN</name>
<comment type="caution">
    <text evidence="2">The sequence shown here is derived from an EMBL/GenBank/DDBJ whole genome shotgun (WGS) entry which is preliminary data.</text>
</comment>
<dbReference type="PROSITE" id="PS50206">
    <property type="entry name" value="RHODANESE_3"/>
    <property type="match status" value="1"/>
</dbReference>
<dbReference type="InterPro" id="IPR001279">
    <property type="entry name" value="Metallo-B-lactamas"/>
</dbReference>
<feature type="domain" description="Rhodanese" evidence="1">
    <location>
        <begin position="85"/>
        <end position="116"/>
    </location>
</feature>
<dbReference type="Proteomes" id="UP001597097">
    <property type="component" value="Unassembled WGS sequence"/>
</dbReference>
<sequence length="259" mass="28338">MSNQATLAVTRVANSCVLLEINGHAVLTDPFFTERWHLHRGEPLGMTVGELPQLDAIVASHSYPNHWDLRALRTFPRKDVTPVFVSSPRMARQARNLGFRQVEHLEWGQTGHPTEELSIEATPAGRTLLWRHNAYVLSAGGIRVFFGGEIRDVSLLERYRAEHPPVDLALLPVNGLRAFAGPPIVMGPEQAVAGSSALGARVLVPVHDAHGDDDLLARVIRRNGTGIEAKSLADAREEGPEVVNLPTGHRWTYPGVSSS</sequence>
<gene>
    <name evidence="2" type="ORF">ACFSJ0_55325</name>
</gene>
<dbReference type="RefSeq" id="WP_219536394.1">
    <property type="nucleotide sequence ID" value="NZ_JAHKRM010000030.1"/>
</dbReference>
<accession>A0ABW4GUV3</accession>
<keyword evidence="3" id="KW-1185">Reference proteome</keyword>
<dbReference type="InterPro" id="IPR001763">
    <property type="entry name" value="Rhodanese-like_dom"/>
</dbReference>